<dbReference type="AlphaFoldDB" id="E5A8I7"/>
<dbReference type="InParanoid" id="E5A8I7"/>
<reference evidence="2" key="1">
    <citation type="journal article" date="2011" name="Nat. Commun.">
        <title>Effector diversification within compartments of the Leptosphaeria maculans genome affected by Repeat-Induced Point mutations.</title>
        <authorList>
            <person name="Rouxel T."/>
            <person name="Grandaubert J."/>
            <person name="Hane J.K."/>
            <person name="Hoede C."/>
            <person name="van de Wouw A.P."/>
            <person name="Couloux A."/>
            <person name="Dominguez V."/>
            <person name="Anthouard V."/>
            <person name="Bally P."/>
            <person name="Bourras S."/>
            <person name="Cozijnsen A.J."/>
            <person name="Ciuffetti L.M."/>
            <person name="Degrave A."/>
            <person name="Dilmaghani A."/>
            <person name="Duret L."/>
            <person name="Fudal I."/>
            <person name="Goodwin S.B."/>
            <person name="Gout L."/>
            <person name="Glaser N."/>
            <person name="Linglin J."/>
            <person name="Kema G.H.J."/>
            <person name="Lapalu N."/>
            <person name="Lawrence C.B."/>
            <person name="May K."/>
            <person name="Meyer M."/>
            <person name="Ollivier B."/>
            <person name="Poulain J."/>
            <person name="Schoch C.L."/>
            <person name="Simon A."/>
            <person name="Spatafora J.W."/>
            <person name="Stachowiak A."/>
            <person name="Turgeon B.G."/>
            <person name="Tyler B.M."/>
            <person name="Vincent D."/>
            <person name="Weissenbach J."/>
            <person name="Amselem J."/>
            <person name="Quesneville H."/>
            <person name="Oliver R.P."/>
            <person name="Wincker P."/>
            <person name="Balesdent M.-H."/>
            <person name="Howlett B.J."/>
        </authorList>
    </citation>
    <scope>NUCLEOTIDE SEQUENCE [LARGE SCALE GENOMIC DNA]</scope>
    <source>
        <strain evidence="2">JN3 / isolate v23.1.3 / race Av1-4-5-6-7-8</strain>
    </source>
</reference>
<evidence type="ECO:0000313" key="2">
    <source>
        <dbReference type="Proteomes" id="UP000002668"/>
    </source>
</evidence>
<keyword evidence="2" id="KW-1185">Reference proteome</keyword>
<dbReference type="HOGENOM" id="CLU_3125376_0_0_1"/>
<dbReference type="VEuPathDB" id="FungiDB:LEMA_uP075210.1"/>
<sequence>MLAGGPSRQESEKCRRSGSAVERYIEIQQYYGKPVPRWAGSNSYIASLIR</sequence>
<proteinExistence type="predicted"/>
<dbReference type="Proteomes" id="UP000002668">
    <property type="component" value="Genome"/>
</dbReference>
<dbReference type="EMBL" id="FP929137">
    <property type="protein sequence ID" value="CBX99932.1"/>
    <property type="molecule type" value="Genomic_DNA"/>
</dbReference>
<organism evidence="2">
    <name type="scientific">Leptosphaeria maculans (strain JN3 / isolate v23.1.3 / race Av1-4-5-6-7-8)</name>
    <name type="common">Blackleg fungus</name>
    <name type="synonym">Phoma lingam</name>
    <dbReference type="NCBI Taxonomy" id="985895"/>
    <lineage>
        <taxon>Eukaryota</taxon>
        <taxon>Fungi</taxon>
        <taxon>Dikarya</taxon>
        <taxon>Ascomycota</taxon>
        <taxon>Pezizomycotina</taxon>
        <taxon>Dothideomycetes</taxon>
        <taxon>Pleosporomycetidae</taxon>
        <taxon>Pleosporales</taxon>
        <taxon>Pleosporineae</taxon>
        <taxon>Leptosphaeriaceae</taxon>
        <taxon>Plenodomus</taxon>
        <taxon>Plenodomus lingam/Leptosphaeria maculans species complex</taxon>
    </lineage>
</organism>
<gene>
    <name evidence="1" type="ORF">LEMA_uP075210.1</name>
</gene>
<protein>
    <submittedName>
        <fullName evidence="1">Predicted protein</fullName>
    </submittedName>
</protein>
<evidence type="ECO:0000313" key="1">
    <source>
        <dbReference type="EMBL" id="CBX99932.1"/>
    </source>
</evidence>
<name>E5A8I7_LEPMJ</name>
<accession>E5A8I7</accession>